<comment type="caution">
    <text evidence="8">Lacks conserved residue(s) required for the propagation of feature annotation.</text>
</comment>
<reference evidence="10" key="1">
    <citation type="journal article" date="2020" name="Cell">
        <title>Large-Scale Comparative Analyses of Tick Genomes Elucidate Their Genetic Diversity and Vector Capacities.</title>
        <authorList>
            <consortium name="Tick Genome and Microbiome Consortium (TIGMIC)"/>
            <person name="Jia N."/>
            <person name="Wang J."/>
            <person name="Shi W."/>
            <person name="Du L."/>
            <person name="Sun Y."/>
            <person name="Zhan W."/>
            <person name="Jiang J.F."/>
            <person name="Wang Q."/>
            <person name="Zhang B."/>
            <person name="Ji P."/>
            <person name="Bell-Sakyi L."/>
            <person name="Cui X.M."/>
            <person name="Yuan T.T."/>
            <person name="Jiang B.G."/>
            <person name="Yang W.F."/>
            <person name="Lam T.T."/>
            <person name="Chang Q.C."/>
            <person name="Ding S.J."/>
            <person name="Wang X.J."/>
            <person name="Zhu J.G."/>
            <person name="Ruan X.D."/>
            <person name="Zhao L."/>
            <person name="Wei J.T."/>
            <person name="Ye R.Z."/>
            <person name="Que T.C."/>
            <person name="Du C.H."/>
            <person name="Zhou Y.H."/>
            <person name="Cheng J.X."/>
            <person name="Dai P.F."/>
            <person name="Guo W.B."/>
            <person name="Han X.H."/>
            <person name="Huang E.J."/>
            <person name="Li L.F."/>
            <person name="Wei W."/>
            <person name="Gao Y.C."/>
            <person name="Liu J.Z."/>
            <person name="Shao H.Z."/>
            <person name="Wang X."/>
            <person name="Wang C.C."/>
            <person name="Yang T.C."/>
            <person name="Huo Q.B."/>
            <person name="Li W."/>
            <person name="Chen H.Y."/>
            <person name="Chen S.E."/>
            <person name="Zhou L.G."/>
            <person name="Ni X.B."/>
            <person name="Tian J.H."/>
            <person name="Sheng Y."/>
            <person name="Liu T."/>
            <person name="Pan Y.S."/>
            <person name="Xia L.Y."/>
            <person name="Li J."/>
            <person name="Zhao F."/>
            <person name="Cao W.C."/>
        </authorList>
    </citation>
    <scope>NUCLEOTIDE SEQUENCE</scope>
    <source>
        <strain evidence="10">Rmic-2018</strain>
    </source>
</reference>
<dbReference type="PANTHER" id="PTHR24270">
    <property type="entry name" value="LOW-DENSITY LIPOPROTEIN RECEPTOR-RELATED"/>
    <property type="match status" value="1"/>
</dbReference>
<dbReference type="Proteomes" id="UP000821866">
    <property type="component" value="Unassembled WGS sequence"/>
</dbReference>
<proteinExistence type="predicted"/>
<keyword evidence="6 9" id="KW-0472">Membrane</keyword>
<evidence type="ECO:0008006" key="12">
    <source>
        <dbReference type="Google" id="ProtNLM"/>
    </source>
</evidence>
<dbReference type="PROSITE" id="PS50068">
    <property type="entry name" value="LDLRA_2"/>
    <property type="match status" value="2"/>
</dbReference>
<dbReference type="VEuPathDB" id="VectorBase:LOC119170705"/>
<dbReference type="Gene3D" id="4.10.400.10">
    <property type="entry name" value="Low-density Lipoprotein Receptor"/>
    <property type="match status" value="2"/>
</dbReference>
<dbReference type="PANTHER" id="PTHR24270:SF62">
    <property type="entry name" value="LOW-DENSITY LIPOPROTEIN RECEPTOR-RELATED PROTEIN 2"/>
    <property type="match status" value="1"/>
</dbReference>
<dbReference type="InterPro" id="IPR050685">
    <property type="entry name" value="LDLR"/>
</dbReference>
<name>A0A9J6DSC3_RHIMP</name>
<evidence type="ECO:0000313" key="11">
    <source>
        <dbReference type="Proteomes" id="UP000821866"/>
    </source>
</evidence>
<evidence type="ECO:0000256" key="5">
    <source>
        <dbReference type="ARBA" id="ARBA00022989"/>
    </source>
</evidence>
<dbReference type="SUPFAM" id="SSF57424">
    <property type="entry name" value="LDL receptor-like module"/>
    <property type="match status" value="2"/>
</dbReference>
<comment type="caution">
    <text evidence="10">The sequence shown here is derived from an EMBL/GenBank/DDBJ whole genome shotgun (WGS) entry which is preliminary data.</text>
</comment>
<dbReference type="GO" id="GO:0012505">
    <property type="term" value="C:endomembrane system"/>
    <property type="evidence" value="ECO:0007669"/>
    <property type="project" value="UniProtKB-SubCell"/>
</dbReference>
<dbReference type="GO" id="GO:0016192">
    <property type="term" value="P:vesicle-mediated transport"/>
    <property type="evidence" value="ECO:0007669"/>
    <property type="project" value="UniProtKB-ARBA"/>
</dbReference>
<dbReference type="AlphaFoldDB" id="A0A9J6DSC3"/>
<evidence type="ECO:0000313" key="10">
    <source>
        <dbReference type="EMBL" id="KAH8025019.1"/>
    </source>
</evidence>
<keyword evidence="11" id="KW-1185">Reference proteome</keyword>
<keyword evidence="5 9" id="KW-1133">Transmembrane helix</keyword>
<sequence length="223" mass="24023">MGGACFEYLTSFARPAQSKVVTWQSKTTAAPATTEPLPPVVCKRGEFKCRTENTCIPGSLLCDGVYDCLDGLDEKCGSGAQCKENEFFCVTRTPSACLPRSLLCDDQEDCVGGSDEALCGASGSAGAVATGVIVVFAIVIIGVVAAIVIMRKRRIARKSPVYIDNPSYDASTDEIKIFAASQQVTGLQVRPHMQGDHMTMRAQCENLLKERSEKARVGWRVTE</sequence>
<protein>
    <recommendedName>
        <fullName evidence="12">Low-density lipoprotein receptor</fullName>
    </recommendedName>
</protein>
<dbReference type="CDD" id="cd00112">
    <property type="entry name" value="LDLa"/>
    <property type="match status" value="2"/>
</dbReference>
<dbReference type="InterPro" id="IPR002172">
    <property type="entry name" value="LDrepeatLR_classA_rpt"/>
</dbReference>
<dbReference type="PROSITE" id="PS01209">
    <property type="entry name" value="LDLRA_1"/>
    <property type="match status" value="1"/>
</dbReference>
<reference evidence="10" key="2">
    <citation type="submission" date="2021-09" db="EMBL/GenBank/DDBJ databases">
        <authorList>
            <person name="Jia N."/>
            <person name="Wang J."/>
            <person name="Shi W."/>
            <person name="Du L."/>
            <person name="Sun Y."/>
            <person name="Zhan W."/>
            <person name="Jiang J."/>
            <person name="Wang Q."/>
            <person name="Zhang B."/>
            <person name="Ji P."/>
            <person name="Sakyi L.B."/>
            <person name="Cui X."/>
            <person name="Yuan T."/>
            <person name="Jiang B."/>
            <person name="Yang W."/>
            <person name="Lam T.T.-Y."/>
            <person name="Chang Q."/>
            <person name="Ding S."/>
            <person name="Wang X."/>
            <person name="Zhu J."/>
            <person name="Ruan X."/>
            <person name="Zhao L."/>
            <person name="Wei J."/>
            <person name="Que T."/>
            <person name="Du C."/>
            <person name="Cheng J."/>
            <person name="Dai P."/>
            <person name="Han X."/>
            <person name="Huang E."/>
            <person name="Gao Y."/>
            <person name="Liu J."/>
            <person name="Shao H."/>
            <person name="Ye R."/>
            <person name="Li L."/>
            <person name="Wei W."/>
            <person name="Wang X."/>
            <person name="Wang C."/>
            <person name="Huo Q."/>
            <person name="Li W."/>
            <person name="Guo W."/>
            <person name="Chen H."/>
            <person name="Chen S."/>
            <person name="Zhou L."/>
            <person name="Zhou L."/>
            <person name="Ni X."/>
            <person name="Tian J."/>
            <person name="Zhou Y."/>
            <person name="Sheng Y."/>
            <person name="Liu T."/>
            <person name="Pan Y."/>
            <person name="Xia L."/>
            <person name="Li J."/>
            <person name="Zhao F."/>
            <person name="Cao W."/>
        </authorList>
    </citation>
    <scope>NUCLEOTIDE SEQUENCE</scope>
    <source>
        <strain evidence="10">Rmic-2018</strain>
        <tissue evidence="10">Larvae</tissue>
    </source>
</reference>
<dbReference type="Pfam" id="PF00057">
    <property type="entry name" value="Ldl_recept_a"/>
    <property type="match status" value="2"/>
</dbReference>
<dbReference type="GO" id="GO:0005886">
    <property type="term" value="C:plasma membrane"/>
    <property type="evidence" value="ECO:0007669"/>
    <property type="project" value="TreeGrafter"/>
</dbReference>
<evidence type="ECO:0000256" key="3">
    <source>
        <dbReference type="ARBA" id="ARBA00022692"/>
    </source>
</evidence>
<dbReference type="PRINTS" id="PR00261">
    <property type="entry name" value="LDLRECEPTOR"/>
</dbReference>
<dbReference type="SMART" id="SM00192">
    <property type="entry name" value="LDLa"/>
    <property type="match status" value="2"/>
</dbReference>
<feature type="transmembrane region" description="Helical" evidence="9">
    <location>
        <begin position="127"/>
        <end position="149"/>
    </location>
</feature>
<organism evidence="10 11">
    <name type="scientific">Rhipicephalus microplus</name>
    <name type="common">Cattle tick</name>
    <name type="synonym">Boophilus microplus</name>
    <dbReference type="NCBI Taxonomy" id="6941"/>
    <lineage>
        <taxon>Eukaryota</taxon>
        <taxon>Metazoa</taxon>
        <taxon>Ecdysozoa</taxon>
        <taxon>Arthropoda</taxon>
        <taxon>Chelicerata</taxon>
        <taxon>Arachnida</taxon>
        <taxon>Acari</taxon>
        <taxon>Parasitiformes</taxon>
        <taxon>Ixodida</taxon>
        <taxon>Ixodoidea</taxon>
        <taxon>Ixodidae</taxon>
        <taxon>Rhipicephalinae</taxon>
        <taxon>Rhipicephalus</taxon>
        <taxon>Boophilus</taxon>
    </lineage>
</organism>
<evidence type="ECO:0000256" key="7">
    <source>
        <dbReference type="ARBA" id="ARBA00023157"/>
    </source>
</evidence>
<evidence type="ECO:0000256" key="9">
    <source>
        <dbReference type="SAM" id="Phobius"/>
    </source>
</evidence>
<keyword evidence="7 8" id="KW-1015">Disulfide bond</keyword>
<feature type="disulfide bond" evidence="8">
    <location>
        <begin position="104"/>
        <end position="119"/>
    </location>
</feature>
<gene>
    <name evidence="10" type="ORF">HPB51_002915</name>
</gene>
<evidence type="ECO:0000256" key="1">
    <source>
        <dbReference type="ARBA" id="ARBA00004167"/>
    </source>
</evidence>
<keyword evidence="4" id="KW-0677">Repeat</keyword>
<keyword evidence="3 9" id="KW-0812">Transmembrane</keyword>
<evidence type="ECO:0000256" key="6">
    <source>
        <dbReference type="ARBA" id="ARBA00023136"/>
    </source>
</evidence>
<evidence type="ECO:0000256" key="4">
    <source>
        <dbReference type="ARBA" id="ARBA00022737"/>
    </source>
</evidence>
<accession>A0A9J6DSC3</accession>
<dbReference type="InterPro" id="IPR023415">
    <property type="entry name" value="LDLR_class-A_CS"/>
</dbReference>
<dbReference type="InterPro" id="IPR036055">
    <property type="entry name" value="LDL_receptor-like_sf"/>
</dbReference>
<comment type="subcellular location">
    <subcellularLocation>
        <location evidence="2">Endomembrane system</location>
    </subcellularLocation>
    <subcellularLocation>
        <location evidence="1">Membrane</location>
        <topology evidence="1">Single-pass membrane protein</topology>
    </subcellularLocation>
</comment>
<evidence type="ECO:0000256" key="2">
    <source>
        <dbReference type="ARBA" id="ARBA00004308"/>
    </source>
</evidence>
<dbReference type="EMBL" id="JABSTU010000007">
    <property type="protein sequence ID" value="KAH8025019.1"/>
    <property type="molecule type" value="Genomic_DNA"/>
</dbReference>
<evidence type="ECO:0000256" key="8">
    <source>
        <dbReference type="PROSITE-ProRule" id="PRU00124"/>
    </source>
</evidence>